<keyword evidence="3 15" id="KW-0436">Ligase</keyword>
<feature type="binding site" evidence="7">
    <location>
        <position position="341"/>
    </location>
    <ligand>
        <name>L-glutamate</name>
        <dbReference type="ChEBI" id="CHEBI:29985"/>
    </ligand>
</feature>
<organism evidence="15 16">
    <name type="scientific">Faecalicatena contorta</name>
    <dbReference type="NCBI Taxonomy" id="39482"/>
    <lineage>
        <taxon>Bacteria</taxon>
        <taxon>Bacillati</taxon>
        <taxon>Bacillota</taxon>
        <taxon>Clostridia</taxon>
        <taxon>Lachnospirales</taxon>
        <taxon>Lachnospiraceae</taxon>
        <taxon>Faecalicatena</taxon>
    </lineage>
</organism>
<keyword evidence="10" id="KW-0597">Phosphoprotein</keyword>
<dbReference type="InterPro" id="IPR014746">
    <property type="entry name" value="Gln_synth/guanido_kin_cat_dom"/>
</dbReference>
<keyword evidence="4 8" id="KW-0547">Nucleotide-binding</keyword>
<feature type="binding site" evidence="9">
    <location>
        <position position="270"/>
    </location>
    <ligand>
        <name>Mg(2+)</name>
        <dbReference type="ChEBI" id="CHEBI:18420"/>
        <label>1</label>
    </ligand>
</feature>
<dbReference type="SUPFAM" id="SSF54368">
    <property type="entry name" value="Glutamine synthetase, N-terminal domain"/>
    <property type="match status" value="1"/>
</dbReference>
<feature type="binding site" evidence="9">
    <location>
        <position position="221"/>
    </location>
    <ligand>
        <name>Mg(2+)</name>
        <dbReference type="ChEBI" id="CHEBI:18420"/>
        <label>1</label>
    </ligand>
</feature>
<evidence type="ECO:0000256" key="3">
    <source>
        <dbReference type="ARBA" id="ARBA00022598"/>
    </source>
</evidence>
<evidence type="ECO:0000256" key="8">
    <source>
        <dbReference type="PIRSR" id="PIRSR604809-2"/>
    </source>
</evidence>
<dbReference type="EC" id="6.3.1.2" evidence="2"/>
<evidence type="ECO:0000256" key="7">
    <source>
        <dbReference type="PIRSR" id="PIRSR604809-1"/>
    </source>
</evidence>
<feature type="binding site" evidence="7">
    <location>
        <position position="323"/>
    </location>
    <ligand>
        <name>L-glutamate</name>
        <dbReference type="ChEBI" id="CHEBI:29985"/>
    </ligand>
</feature>
<keyword evidence="5 8" id="KW-0067">ATP-binding</keyword>
<evidence type="ECO:0000313" key="16">
    <source>
        <dbReference type="Proteomes" id="UP000095544"/>
    </source>
</evidence>
<feature type="modified residue" description="O-AMP-tyrosine" evidence="10">
    <location>
        <position position="404"/>
    </location>
</feature>
<comment type="similarity">
    <text evidence="1 11 12">Belongs to the glutamine synthetase family.</text>
</comment>
<dbReference type="PROSITE" id="PS51986">
    <property type="entry name" value="GS_BETA_GRASP"/>
    <property type="match status" value="1"/>
</dbReference>
<dbReference type="GO" id="GO:0005737">
    <property type="term" value="C:cytoplasm"/>
    <property type="evidence" value="ECO:0007669"/>
    <property type="project" value="TreeGrafter"/>
</dbReference>
<dbReference type="Gene3D" id="3.10.20.70">
    <property type="entry name" value="Glutamine synthetase, N-terminal domain"/>
    <property type="match status" value="1"/>
</dbReference>
<dbReference type="InterPro" id="IPR008147">
    <property type="entry name" value="Gln_synt_N"/>
</dbReference>
<dbReference type="GO" id="GO:0004356">
    <property type="term" value="F:glutamine synthetase activity"/>
    <property type="evidence" value="ECO:0007669"/>
    <property type="project" value="UniProtKB-EC"/>
</dbReference>
<dbReference type="Pfam" id="PF03951">
    <property type="entry name" value="Gln-synt_N"/>
    <property type="match status" value="1"/>
</dbReference>
<dbReference type="NCBIfam" id="TIGR00653">
    <property type="entry name" value="GlnA"/>
    <property type="match status" value="1"/>
</dbReference>
<dbReference type="SMART" id="SM01230">
    <property type="entry name" value="Gln-synt_C"/>
    <property type="match status" value="1"/>
</dbReference>
<dbReference type="PANTHER" id="PTHR43407">
    <property type="entry name" value="GLUTAMINE SYNTHETASE"/>
    <property type="match status" value="1"/>
</dbReference>
<evidence type="ECO:0000256" key="6">
    <source>
        <dbReference type="ARBA" id="ARBA00030136"/>
    </source>
</evidence>
<dbReference type="Pfam" id="PF00120">
    <property type="entry name" value="Gln-synt_C"/>
    <property type="match status" value="1"/>
</dbReference>
<evidence type="ECO:0000259" key="13">
    <source>
        <dbReference type="PROSITE" id="PS51986"/>
    </source>
</evidence>
<feature type="binding site" evidence="9">
    <location>
        <position position="213"/>
    </location>
    <ligand>
        <name>Mg(2+)</name>
        <dbReference type="ChEBI" id="CHEBI:18420"/>
        <label>1</label>
    </ligand>
</feature>
<gene>
    <name evidence="15" type="primary">glnA_1</name>
    <name evidence="15" type="ORF">ERS852491_01898</name>
</gene>
<feature type="binding site" evidence="8">
    <location>
        <position position="341"/>
    </location>
    <ligand>
        <name>ATP</name>
        <dbReference type="ChEBI" id="CHEBI:30616"/>
    </ligand>
</feature>
<feature type="binding site" evidence="7">
    <location>
        <position position="362"/>
    </location>
    <ligand>
        <name>L-glutamate</name>
        <dbReference type="ChEBI" id="CHEBI:29985"/>
    </ligand>
</feature>
<dbReference type="InterPro" id="IPR036651">
    <property type="entry name" value="Gln_synt_N_sf"/>
</dbReference>
<keyword evidence="9" id="KW-0460">Magnesium</keyword>
<feature type="domain" description="GS catalytic" evidence="14">
    <location>
        <begin position="106"/>
        <end position="475"/>
    </location>
</feature>
<dbReference type="Proteomes" id="UP000095544">
    <property type="component" value="Unassembled WGS sequence"/>
</dbReference>
<dbReference type="GO" id="GO:0016020">
    <property type="term" value="C:membrane"/>
    <property type="evidence" value="ECO:0007669"/>
    <property type="project" value="TreeGrafter"/>
</dbReference>
<evidence type="ECO:0000256" key="12">
    <source>
        <dbReference type="RuleBase" id="RU000384"/>
    </source>
</evidence>
<dbReference type="STRING" id="39482.ERS852491_01898"/>
<evidence type="ECO:0000256" key="5">
    <source>
        <dbReference type="ARBA" id="ARBA00022840"/>
    </source>
</evidence>
<sequence>MLNSTDIRKVCNEKGIRMIDFKMTDLDGRWRHITIPVERFDDDIFVYGIGFDGSNYGYAPVEKSDMVFIPDPATAVVDPFTEIPTMTMCGNVCVIGKENTPFDQYPRNVSLRAMEYMKSEGIADEMLIGPEFEFHLFDNVSYMAEPYKTSFTVDTRQASWNSGKEGPDNAGYQVPKGGGYHIAAPHDIAYSLRSKMCMYMEDWGIDVKYHHHEVGGSGQMEIEVELGDMVDMADKTMIIKYIIKNAAVQEGKTATFMPKPIHKEAGNGMHVHMLLMKDGEPIFYDEKGYSGLSKTAHYFIGGLLKHIGSLCAFTNPSTNSFKRLVPGYEAPVTIGYATSNRSAVIRIPAYAKSPKAKRFELRNPDATANPYYAYAAILMAGLDGIKNQIDPTEHGWGPYDCNLYDLPEEEKAKIQSLPKTLDEALDALECDHEYLTAGGVFPERLIEIWLKRRRKESLEISQIPHPAEFEKYYDL</sequence>
<dbReference type="GO" id="GO:0005524">
    <property type="term" value="F:ATP binding"/>
    <property type="evidence" value="ECO:0007669"/>
    <property type="project" value="UniProtKB-KW"/>
</dbReference>
<feature type="binding site" evidence="9">
    <location>
        <position position="133"/>
    </location>
    <ligand>
        <name>Mg(2+)</name>
        <dbReference type="ChEBI" id="CHEBI:18420"/>
        <label>1</label>
    </ligand>
</feature>
<dbReference type="OrthoDB" id="9807095at2"/>
<dbReference type="SUPFAM" id="SSF55931">
    <property type="entry name" value="Glutamine synthetase/guanido kinase"/>
    <property type="match status" value="1"/>
</dbReference>
<feature type="binding site" evidence="7">
    <location>
        <position position="329"/>
    </location>
    <ligand>
        <name>L-glutamate</name>
        <dbReference type="ChEBI" id="CHEBI:29985"/>
    </ligand>
</feature>
<evidence type="ECO:0000256" key="2">
    <source>
        <dbReference type="ARBA" id="ARBA00012937"/>
    </source>
</evidence>
<dbReference type="Gene3D" id="3.30.590.10">
    <property type="entry name" value="Glutamine synthetase/guanido kinase, catalytic domain"/>
    <property type="match status" value="1"/>
</dbReference>
<proteinExistence type="inferred from homology"/>
<dbReference type="PANTHER" id="PTHR43407:SF1">
    <property type="entry name" value="LENGSIN"/>
    <property type="match status" value="1"/>
</dbReference>
<dbReference type="AlphaFoldDB" id="A0A174E9J4"/>
<evidence type="ECO:0000313" key="15">
    <source>
        <dbReference type="EMBL" id="CUO32975.1"/>
    </source>
</evidence>
<dbReference type="GO" id="GO:0019740">
    <property type="term" value="P:nitrogen utilization"/>
    <property type="evidence" value="ECO:0007669"/>
    <property type="project" value="TreeGrafter"/>
</dbReference>
<dbReference type="RefSeq" id="WP_050638714.1">
    <property type="nucleotide sequence ID" value="NZ_CABKUE010000004.1"/>
</dbReference>
<evidence type="ECO:0000256" key="1">
    <source>
        <dbReference type="ARBA" id="ARBA00009897"/>
    </source>
</evidence>
<feature type="binding site" evidence="8">
    <location>
        <position position="355"/>
    </location>
    <ligand>
        <name>ATP</name>
        <dbReference type="ChEBI" id="CHEBI:30616"/>
    </ligand>
</feature>
<evidence type="ECO:0000259" key="14">
    <source>
        <dbReference type="PROSITE" id="PS51987"/>
    </source>
</evidence>
<evidence type="ECO:0000256" key="10">
    <source>
        <dbReference type="PIRSR" id="PIRSR604809-50"/>
    </source>
</evidence>
<dbReference type="PROSITE" id="PS51987">
    <property type="entry name" value="GS_CATALYTIC"/>
    <property type="match status" value="1"/>
</dbReference>
<dbReference type="GO" id="GO:0046872">
    <property type="term" value="F:metal ion binding"/>
    <property type="evidence" value="ECO:0007669"/>
    <property type="project" value="UniProtKB-KW"/>
</dbReference>
<dbReference type="GO" id="GO:0006542">
    <property type="term" value="P:glutamine biosynthetic process"/>
    <property type="evidence" value="ECO:0007669"/>
    <property type="project" value="InterPro"/>
</dbReference>
<evidence type="ECO:0000256" key="11">
    <source>
        <dbReference type="PROSITE-ProRule" id="PRU01330"/>
    </source>
</evidence>
<dbReference type="EMBL" id="CYZU01000014">
    <property type="protein sequence ID" value="CUO32975.1"/>
    <property type="molecule type" value="Genomic_DNA"/>
</dbReference>
<reference evidence="15 16" key="1">
    <citation type="submission" date="2015-09" db="EMBL/GenBank/DDBJ databases">
        <authorList>
            <consortium name="Pathogen Informatics"/>
        </authorList>
    </citation>
    <scope>NUCLEOTIDE SEQUENCE [LARGE SCALE GENOMIC DNA]</scope>
    <source>
        <strain evidence="15 16">2789STDY5834876</strain>
    </source>
</reference>
<accession>A0A174E9J4</accession>
<protein>
    <recommendedName>
        <fullName evidence="2">glutamine synthetase</fullName>
        <ecNumber evidence="2">6.3.1.2</ecNumber>
    </recommendedName>
    <alternativeName>
        <fullName evidence="6">Glutamine synthetase I alpha</fullName>
    </alternativeName>
</protein>
<dbReference type="InterPro" id="IPR008146">
    <property type="entry name" value="Gln_synth_cat_dom"/>
</dbReference>
<evidence type="ECO:0000256" key="9">
    <source>
        <dbReference type="PIRSR" id="PIRSR604809-3"/>
    </source>
</evidence>
<feature type="domain" description="GS beta-grasp" evidence="13">
    <location>
        <begin position="14"/>
        <end position="97"/>
    </location>
</feature>
<feature type="binding site" evidence="9">
    <location>
        <position position="360"/>
    </location>
    <ligand>
        <name>Mg(2+)</name>
        <dbReference type="ChEBI" id="CHEBI:18420"/>
        <label>1</label>
    </ligand>
</feature>
<comment type="cofactor">
    <cofactor evidence="9">
        <name>Mg(2+)</name>
        <dbReference type="ChEBI" id="CHEBI:18420"/>
    </cofactor>
    <text evidence="9">Binds 2 Mg(2+) ions per subunit.</text>
</comment>
<feature type="binding site" evidence="9">
    <location>
        <position position="131"/>
    </location>
    <ligand>
        <name>Mg(2+)</name>
        <dbReference type="ChEBI" id="CHEBI:18420"/>
        <label>1</label>
    </ligand>
</feature>
<evidence type="ECO:0000256" key="4">
    <source>
        <dbReference type="ARBA" id="ARBA00022741"/>
    </source>
</evidence>
<name>A0A174E9J4_9FIRM</name>
<dbReference type="InterPro" id="IPR004809">
    <property type="entry name" value="Gln_synth_I"/>
</dbReference>
<keyword evidence="9" id="KW-0479">Metal-binding</keyword>